<keyword evidence="5" id="KW-0479">Metal-binding</keyword>
<keyword evidence="12" id="KW-1185">Reference proteome</keyword>
<proteinExistence type="inferred from homology"/>
<name>A0AAD9IF30_PROWI</name>
<dbReference type="GO" id="GO:0005739">
    <property type="term" value="C:mitochondrion"/>
    <property type="evidence" value="ECO:0007669"/>
    <property type="project" value="UniProtKB-SubCell"/>
</dbReference>
<comment type="cofactor">
    <cofactor evidence="1">
        <name>Zn(2+)</name>
        <dbReference type="ChEBI" id="CHEBI:29105"/>
    </cofactor>
</comment>
<comment type="caution">
    <text evidence="11">The sequence shown here is derived from an EMBL/GenBank/DDBJ whole genome shotgun (WGS) entry which is preliminary data.</text>
</comment>
<gene>
    <name evidence="11" type="ORF">QBZ16_001246</name>
</gene>
<dbReference type="InterPro" id="IPR007863">
    <property type="entry name" value="Peptidase_M16_C"/>
</dbReference>
<comment type="similarity">
    <text evidence="3">Belongs to the peptidase M16 family. PreP subfamily.</text>
</comment>
<keyword evidence="8" id="KW-0482">Metalloprotease</keyword>
<dbReference type="EMBL" id="JASFZW010000012">
    <property type="protein sequence ID" value="KAK2075910.1"/>
    <property type="molecule type" value="Genomic_DNA"/>
</dbReference>
<sequence>MTGANALGAMRTPALRDSKLSDAPEKAYGFSLVGQEYLKEYDSTTLIYEHDKTGAQVLSLLNKDENKTFGVTFRTPVSDSKGTPHILEHSVLCGSAKYPIKEPFVELMKGSLNTFLNAFTYPDRTCYPVASTNCRDFYNLVDVYLDSVLRPACVRDARVFAQEGWHWELEAPDAEPSLKGVVFNEMKGVYSSPDALHGRACQRALHPDSPYAHDSGGDPEAITTLSFEEFRDFYAAHYHPSNARFWFYGDDDPAERLRILGNHLDGFARREADTRVAPQPLLERPRRVVERYPAGADEEGADDSAKAFVSLNWVLAPDHLDLETELALGFLNALLLGTAAAPLRKALNDSGLGESLVGGGMEDEMRQPTFSVGLKGVAPNEAEAVERLVMDELARLAQTGFTAGATEAALNSIEFALRENNTGQFPRGLSLMLRAMASWVYDRDPVRPLRWEEDLAALKARLAAAGSSAAFFGPLIQKYLLDNPHRVAVHLIPDPDMAAERAERERELVRAKQASMSEQDRLDLVAETRALRARQETPDSPEALACIPSLSLQDIPAKTSTIPTTVEALGSSGTTLLRHDLFTNDILYLDVAFELGSLPADLLPLLPLFSRCLTNMGTAEEDFVSLTERIGRKTGGLSVSPFVSARRGAPEAPAGYLLARGKATRDQVPELLALLRDVLLTARLDDRQRFQQMVLETRAALEAGVVGSGHAYAGTRLDAQLTRAGAASEAMGGVAYLEYVRALSRRVERDWEGVAADLERIRGILLAQKGALVNATGDGRVLAATEGPLAEFLASLLAEGRTAATPAPQWSNLPLLAPGNEAFLVPTQVSYVCKAANVYAETDYRLSGAAYVVSKFLGTSWLWDRVRVSGGAYGGFCDFDSHSGVFTFSSYRDPNLLKTVDVYDGTAAFLSRLELSPDELTKAVVGTIGDVDAYQLPDAKGRTAFMRHILGITDEERQRRRDEILGTTIKDFREFGEVLASVRDKGRVVAVTSADKAAAAEKERPGFFQKTQKLL</sequence>
<dbReference type="PANTHER" id="PTHR43016:SF13">
    <property type="entry name" value="PRESEQUENCE PROTEASE, MITOCHONDRIAL"/>
    <property type="match status" value="1"/>
</dbReference>
<dbReference type="SMART" id="SM01264">
    <property type="entry name" value="M16C_associated"/>
    <property type="match status" value="1"/>
</dbReference>
<keyword evidence="7" id="KW-0862">Zinc</keyword>
<evidence type="ECO:0000256" key="4">
    <source>
        <dbReference type="ARBA" id="ARBA00022670"/>
    </source>
</evidence>
<reference evidence="11" key="1">
    <citation type="submission" date="2021-01" db="EMBL/GenBank/DDBJ databases">
        <authorList>
            <person name="Eckstrom K.M.E."/>
        </authorList>
    </citation>
    <scope>NUCLEOTIDE SEQUENCE</scope>
    <source>
        <strain evidence="11">UVCC 0001</strain>
    </source>
</reference>
<dbReference type="Pfam" id="PF05193">
    <property type="entry name" value="Peptidase_M16_C"/>
    <property type="match status" value="1"/>
</dbReference>
<dbReference type="AlphaFoldDB" id="A0AAD9IF30"/>
<comment type="subcellular location">
    <subcellularLocation>
        <location evidence="2">Mitochondrion</location>
    </subcellularLocation>
</comment>
<evidence type="ECO:0000256" key="2">
    <source>
        <dbReference type="ARBA" id="ARBA00004173"/>
    </source>
</evidence>
<evidence type="ECO:0000256" key="9">
    <source>
        <dbReference type="ARBA" id="ARBA00023128"/>
    </source>
</evidence>
<dbReference type="InterPro" id="IPR013578">
    <property type="entry name" value="Peptidase_M16C_assoc"/>
</dbReference>
<dbReference type="GO" id="GO:0046872">
    <property type="term" value="F:metal ion binding"/>
    <property type="evidence" value="ECO:0007669"/>
    <property type="project" value="UniProtKB-KW"/>
</dbReference>
<dbReference type="InterPro" id="IPR055130">
    <property type="entry name" value="PreP_C"/>
</dbReference>
<feature type="domain" description="Peptidase M16C associated" evidence="10">
    <location>
        <begin position="491"/>
        <end position="743"/>
    </location>
</feature>
<keyword evidence="9" id="KW-0496">Mitochondrion</keyword>
<evidence type="ECO:0000256" key="1">
    <source>
        <dbReference type="ARBA" id="ARBA00001947"/>
    </source>
</evidence>
<accession>A0AAD9IF30</accession>
<dbReference type="GO" id="GO:0016485">
    <property type="term" value="P:protein processing"/>
    <property type="evidence" value="ECO:0007669"/>
    <property type="project" value="TreeGrafter"/>
</dbReference>
<dbReference type="SUPFAM" id="SSF63411">
    <property type="entry name" value="LuxS/MPP-like metallohydrolase"/>
    <property type="match status" value="4"/>
</dbReference>
<evidence type="ECO:0000256" key="6">
    <source>
        <dbReference type="ARBA" id="ARBA00022801"/>
    </source>
</evidence>
<evidence type="ECO:0000256" key="5">
    <source>
        <dbReference type="ARBA" id="ARBA00022723"/>
    </source>
</evidence>
<dbReference type="Pfam" id="PF00675">
    <property type="entry name" value="Peptidase_M16"/>
    <property type="match status" value="1"/>
</dbReference>
<dbReference type="FunFam" id="3.30.830.10:FF:000009">
    <property type="entry name" value="Presequence protease, mitochondrial"/>
    <property type="match status" value="1"/>
</dbReference>
<dbReference type="Pfam" id="PF22516">
    <property type="entry name" value="PreP_C"/>
    <property type="match status" value="1"/>
</dbReference>
<evidence type="ECO:0000256" key="8">
    <source>
        <dbReference type="ARBA" id="ARBA00023049"/>
    </source>
</evidence>
<dbReference type="Gene3D" id="3.30.830.10">
    <property type="entry name" value="Metalloenzyme, LuxS/M16 peptidase-like"/>
    <property type="match status" value="4"/>
</dbReference>
<keyword evidence="6" id="KW-0378">Hydrolase</keyword>
<evidence type="ECO:0000256" key="3">
    <source>
        <dbReference type="ARBA" id="ARBA00007575"/>
    </source>
</evidence>
<evidence type="ECO:0000313" key="11">
    <source>
        <dbReference type="EMBL" id="KAK2075910.1"/>
    </source>
</evidence>
<organism evidence="11 12">
    <name type="scientific">Prototheca wickerhamii</name>
    <dbReference type="NCBI Taxonomy" id="3111"/>
    <lineage>
        <taxon>Eukaryota</taxon>
        <taxon>Viridiplantae</taxon>
        <taxon>Chlorophyta</taxon>
        <taxon>core chlorophytes</taxon>
        <taxon>Trebouxiophyceae</taxon>
        <taxon>Chlorellales</taxon>
        <taxon>Chlorellaceae</taxon>
        <taxon>Prototheca</taxon>
    </lineage>
</organism>
<dbReference type="InterPro" id="IPR011765">
    <property type="entry name" value="Pept_M16_N"/>
</dbReference>
<dbReference type="Pfam" id="PF08367">
    <property type="entry name" value="M16C_assoc"/>
    <property type="match status" value="1"/>
</dbReference>
<evidence type="ECO:0000259" key="10">
    <source>
        <dbReference type="SMART" id="SM01264"/>
    </source>
</evidence>
<dbReference type="Proteomes" id="UP001255856">
    <property type="component" value="Unassembled WGS sequence"/>
</dbReference>
<evidence type="ECO:0000256" key="7">
    <source>
        <dbReference type="ARBA" id="ARBA00022833"/>
    </source>
</evidence>
<dbReference type="InterPro" id="IPR011249">
    <property type="entry name" value="Metalloenz_LuxS/M16"/>
</dbReference>
<evidence type="ECO:0000313" key="12">
    <source>
        <dbReference type="Proteomes" id="UP001255856"/>
    </source>
</evidence>
<keyword evidence="4" id="KW-0645">Protease</keyword>
<dbReference type="FunFam" id="3.30.830.10:FF:000034">
    <property type="entry name" value="presequence protease 1, chloroplastic/mitochondrial"/>
    <property type="match status" value="1"/>
</dbReference>
<dbReference type="GO" id="GO:0004222">
    <property type="term" value="F:metalloendopeptidase activity"/>
    <property type="evidence" value="ECO:0007669"/>
    <property type="project" value="TreeGrafter"/>
</dbReference>
<protein>
    <recommendedName>
        <fullName evidence="10">Peptidase M16C associated domain-containing protein</fullName>
    </recommendedName>
</protein>
<dbReference type="PANTHER" id="PTHR43016">
    <property type="entry name" value="PRESEQUENCE PROTEASE"/>
    <property type="match status" value="1"/>
</dbReference>